<evidence type="ECO:0000256" key="5">
    <source>
        <dbReference type="PIRSR" id="PIRSR600997-1"/>
    </source>
</evidence>
<name>A0A0N4Z1J2_PARTI</name>
<feature type="signal peptide" evidence="6">
    <location>
        <begin position="1"/>
        <end position="22"/>
    </location>
</feature>
<dbReference type="Gene3D" id="3.40.50.1820">
    <property type="entry name" value="alpha/beta hydrolase"/>
    <property type="match status" value="1"/>
</dbReference>
<evidence type="ECO:0000313" key="8">
    <source>
        <dbReference type="Proteomes" id="UP000038045"/>
    </source>
</evidence>
<evidence type="ECO:0000313" key="9">
    <source>
        <dbReference type="WBParaSite" id="PTRK_0000066900.1"/>
    </source>
</evidence>
<dbReference type="GO" id="GO:0005615">
    <property type="term" value="C:extracellular space"/>
    <property type="evidence" value="ECO:0007669"/>
    <property type="project" value="TreeGrafter"/>
</dbReference>
<feature type="active site" description="Charge relay system" evidence="5">
    <location>
        <position position="499"/>
    </location>
</feature>
<reference evidence="9" key="1">
    <citation type="submission" date="2017-02" db="UniProtKB">
        <authorList>
            <consortium name="WormBaseParasite"/>
        </authorList>
    </citation>
    <scope>IDENTIFICATION</scope>
</reference>
<organism evidence="8 9">
    <name type="scientific">Parastrongyloides trichosuri</name>
    <name type="common">Possum-specific nematode worm</name>
    <dbReference type="NCBI Taxonomy" id="131310"/>
    <lineage>
        <taxon>Eukaryota</taxon>
        <taxon>Metazoa</taxon>
        <taxon>Ecdysozoa</taxon>
        <taxon>Nematoda</taxon>
        <taxon>Chromadorea</taxon>
        <taxon>Rhabditida</taxon>
        <taxon>Tylenchina</taxon>
        <taxon>Panagrolaimomorpha</taxon>
        <taxon>Strongyloidoidea</taxon>
        <taxon>Strongyloididae</taxon>
        <taxon>Parastrongyloides</taxon>
    </lineage>
</organism>
<feature type="active site" description="Charge relay system" evidence="5">
    <location>
        <position position="374"/>
    </location>
</feature>
<dbReference type="WBParaSite" id="PTRK_0000066900.1">
    <property type="protein sequence ID" value="PTRK_0000066900.1"/>
    <property type="gene ID" value="PTRK_0000066900"/>
</dbReference>
<comment type="similarity">
    <text evidence="1">Belongs to the type-B carboxylesterase/lipase family.</text>
</comment>
<dbReference type="PANTHER" id="PTHR43918">
    <property type="entry name" value="ACETYLCHOLINESTERASE"/>
    <property type="match status" value="1"/>
</dbReference>
<dbReference type="GO" id="GO:0005886">
    <property type="term" value="C:plasma membrane"/>
    <property type="evidence" value="ECO:0007669"/>
    <property type="project" value="TreeGrafter"/>
</dbReference>
<feature type="chain" id="PRO_5005891136" evidence="6">
    <location>
        <begin position="23"/>
        <end position="629"/>
    </location>
</feature>
<dbReference type="GO" id="GO:0006581">
    <property type="term" value="P:acetylcholine catabolic process"/>
    <property type="evidence" value="ECO:0007669"/>
    <property type="project" value="TreeGrafter"/>
</dbReference>
<dbReference type="PANTHER" id="PTHR43918:SF15">
    <property type="entry name" value="CARBOXYLIC ESTER HYDROLASE"/>
    <property type="match status" value="1"/>
</dbReference>
<dbReference type="InterPro" id="IPR000997">
    <property type="entry name" value="Cholinesterase"/>
</dbReference>
<evidence type="ECO:0000256" key="3">
    <source>
        <dbReference type="ARBA" id="ARBA00022801"/>
    </source>
</evidence>
<protein>
    <submittedName>
        <fullName evidence="9">Acetylcholinesterase</fullName>
    </submittedName>
</protein>
<dbReference type="Pfam" id="PF00135">
    <property type="entry name" value="COesterase"/>
    <property type="match status" value="1"/>
</dbReference>
<evidence type="ECO:0000256" key="4">
    <source>
        <dbReference type="ARBA" id="ARBA00023157"/>
    </source>
</evidence>
<keyword evidence="6" id="KW-0732">Signal</keyword>
<keyword evidence="3" id="KW-0378">Hydrolase</keyword>
<dbReference type="ESTHER" id="parti-a0a0n4z1j2">
    <property type="family name" value="Cholinesterase-like"/>
</dbReference>
<dbReference type="Proteomes" id="UP000038045">
    <property type="component" value="Unplaced"/>
</dbReference>
<dbReference type="GO" id="GO:0003990">
    <property type="term" value="F:acetylcholinesterase activity"/>
    <property type="evidence" value="ECO:0007669"/>
    <property type="project" value="TreeGrafter"/>
</dbReference>
<dbReference type="AlphaFoldDB" id="A0A0N4Z1J2"/>
<evidence type="ECO:0000256" key="6">
    <source>
        <dbReference type="SAM" id="SignalP"/>
    </source>
</evidence>
<evidence type="ECO:0000256" key="1">
    <source>
        <dbReference type="ARBA" id="ARBA00005964"/>
    </source>
</evidence>
<proteinExistence type="inferred from homology"/>
<accession>A0A0N4Z1J2</accession>
<dbReference type="STRING" id="131310.A0A0N4Z1J2"/>
<feature type="domain" description="Carboxylesterase type B" evidence="7">
    <location>
        <begin position="35"/>
        <end position="566"/>
    </location>
</feature>
<dbReference type="SUPFAM" id="SSF53474">
    <property type="entry name" value="alpha/beta-Hydrolases"/>
    <property type="match status" value="1"/>
</dbReference>
<keyword evidence="2" id="KW-0719">Serine esterase</keyword>
<sequence>MNKNNFISFFPLFLFCSSFVLSESSTSETQESENVTVETKYFNVTGKKLTLWTLNKTITEFLGVPYAYKQTSSNRFYPPISLNETFNSTLNGSSYAAFSPATTCPQYIYRTNFTGNDFLLPTNEIGEDCLQLNMWVPEKQSIYSLNKSVIVFIYGGSFATGSASLDPYNGSVLAATQNVIVITLNYRVGPLGFAYFGEDTKAKGNMGLLDQQEGLKWVYENIHFFNGSQKDITLFGHSAGAASVTAHLLSNKSHPYFSRIIVHSGAITNVWATVPSNVAYNNTMWLASIVNCTKHENGTDKNKDEIIKCMQNVNDTLLNDNQFTTRDKEQPPLPYTYLPIYNDTIFFKKNLFQKIKDGDIKKGISALYGRVKDEGSYFLPFLLGDEYGCGFNQSLPAEDSKNQCDGIKGLVIFALWFKLGEFYKEFIQEEYSLAWQYSLPLTESTRDKAKEIFGDFMFNCDTELFANISDNTFNKNSYYFQFNKRSTITPWPEWMGVMHGYELEYVFGMPFRYPERYNESVLEFEKKFSTRVMTYYGVFASSGLTHSNWKPFKTSYTTGQKIYDNDKCAIIDEKITEENHKFDYTTLVTDRCKLLNKIATNHPPRDVLKPLQKKTPASPLVWYNGLIWG</sequence>
<evidence type="ECO:0000259" key="7">
    <source>
        <dbReference type="Pfam" id="PF00135"/>
    </source>
</evidence>
<dbReference type="InterPro" id="IPR050654">
    <property type="entry name" value="AChE-related_enzymes"/>
</dbReference>
<dbReference type="InterPro" id="IPR029058">
    <property type="entry name" value="AB_hydrolase_fold"/>
</dbReference>
<feature type="active site" description="Acyl-ester intermediate" evidence="5">
    <location>
        <position position="238"/>
    </location>
</feature>
<dbReference type="PRINTS" id="PR00878">
    <property type="entry name" value="CHOLNESTRASE"/>
</dbReference>
<keyword evidence="8" id="KW-1185">Reference proteome</keyword>
<dbReference type="GO" id="GO:0019695">
    <property type="term" value="P:choline metabolic process"/>
    <property type="evidence" value="ECO:0007669"/>
    <property type="project" value="TreeGrafter"/>
</dbReference>
<evidence type="ECO:0000256" key="2">
    <source>
        <dbReference type="ARBA" id="ARBA00022487"/>
    </source>
</evidence>
<keyword evidence="4" id="KW-1015">Disulfide bond</keyword>
<dbReference type="InterPro" id="IPR002018">
    <property type="entry name" value="CarbesteraseB"/>
</dbReference>